<keyword evidence="3" id="KW-1185">Reference proteome</keyword>
<evidence type="ECO:0000313" key="3">
    <source>
        <dbReference type="Proteomes" id="UP001303046"/>
    </source>
</evidence>
<feature type="transmembrane region" description="Helical" evidence="1">
    <location>
        <begin position="46"/>
        <end position="67"/>
    </location>
</feature>
<keyword evidence="1" id="KW-0812">Transmembrane</keyword>
<dbReference type="EMBL" id="JAVFWL010000002">
    <property type="protein sequence ID" value="KAK6735084.1"/>
    <property type="molecule type" value="Genomic_DNA"/>
</dbReference>
<evidence type="ECO:0000313" key="2">
    <source>
        <dbReference type="EMBL" id="KAK6735084.1"/>
    </source>
</evidence>
<gene>
    <name evidence="2" type="primary">Necator_chrII.g6134</name>
    <name evidence="2" type="ORF">RB195_018341</name>
</gene>
<comment type="caution">
    <text evidence="2">The sequence shown here is derived from an EMBL/GenBank/DDBJ whole genome shotgun (WGS) entry which is preliminary data.</text>
</comment>
<feature type="transmembrane region" description="Helical" evidence="1">
    <location>
        <begin position="73"/>
        <end position="94"/>
    </location>
</feature>
<evidence type="ECO:0000256" key="1">
    <source>
        <dbReference type="SAM" id="Phobius"/>
    </source>
</evidence>
<feature type="transmembrane region" description="Helical" evidence="1">
    <location>
        <begin position="141"/>
        <end position="166"/>
    </location>
</feature>
<name>A0ABR1C9A9_NECAM</name>
<sequence length="212" mass="23359">MSRRMEDQQPLIQPTLRVTPSNVLHNYQSGDALGTVAREWPCSGCAGVLGIVHLSIGVILTLFDMLTSPVSNAFFAISAAILYIVCAILCFIVTRRDDRCTQILLFLFSSAALAISCATFLESAIILNKLCTPLVCDQSMLVVHSILVLISLSEFLTCYCTLVVCFRSLRGAVAVNKAYSPYSTLIIGDYTILKRPERIFRPPLPHKVDLRS</sequence>
<keyword evidence="1" id="KW-1133">Transmembrane helix</keyword>
<protein>
    <recommendedName>
        <fullName evidence="4">MARVEL domain-containing protein</fullName>
    </recommendedName>
</protein>
<proteinExistence type="predicted"/>
<feature type="transmembrane region" description="Helical" evidence="1">
    <location>
        <begin position="103"/>
        <end position="121"/>
    </location>
</feature>
<dbReference type="Proteomes" id="UP001303046">
    <property type="component" value="Unassembled WGS sequence"/>
</dbReference>
<evidence type="ECO:0008006" key="4">
    <source>
        <dbReference type="Google" id="ProtNLM"/>
    </source>
</evidence>
<reference evidence="2 3" key="1">
    <citation type="submission" date="2023-08" db="EMBL/GenBank/DDBJ databases">
        <title>A Necator americanus chromosomal reference genome.</title>
        <authorList>
            <person name="Ilik V."/>
            <person name="Petrzelkova K.J."/>
            <person name="Pardy F."/>
            <person name="Fuh T."/>
            <person name="Niatou-Singa F.S."/>
            <person name="Gouil Q."/>
            <person name="Baker L."/>
            <person name="Ritchie M.E."/>
            <person name="Jex A.R."/>
            <person name="Gazzola D."/>
            <person name="Li H."/>
            <person name="Toshio Fujiwara R."/>
            <person name="Zhan B."/>
            <person name="Aroian R.V."/>
            <person name="Pafco B."/>
            <person name="Schwarz E.M."/>
        </authorList>
    </citation>
    <scope>NUCLEOTIDE SEQUENCE [LARGE SCALE GENOMIC DNA]</scope>
    <source>
        <strain evidence="2 3">Aroian</strain>
        <tissue evidence="2">Whole animal</tissue>
    </source>
</reference>
<organism evidence="2 3">
    <name type="scientific">Necator americanus</name>
    <name type="common">Human hookworm</name>
    <dbReference type="NCBI Taxonomy" id="51031"/>
    <lineage>
        <taxon>Eukaryota</taxon>
        <taxon>Metazoa</taxon>
        <taxon>Ecdysozoa</taxon>
        <taxon>Nematoda</taxon>
        <taxon>Chromadorea</taxon>
        <taxon>Rhabditida</taxon>
        <taxon>Rhabditina</taxon>
        <taxon>Rhabditomorpha</taxon>
        <taxon>Strongyloidea</taxon>
        <taxon>Ancylostomatidae</taxon>
        <taxon>Bunostominae</taxon>
        <taxon>Necator</taxon>
    </lineage>
</organism>
<accession>A0ABR1C9A9</accession>
<keyword evidence="1" id="KW-0472">Membrane</keyword>